<evidence type="ECO:0000256" key="1">
    <source>
        <dbReference type="SAM" id="MobiDB-lite"/>
    </source>
</evidence>
<evidence type="ECO:0000313" key="3">
    <source>
        <dbReference type="Proteomes" id="UP001530400"/>
    </source>
</evidence>
<gene>
    <name evidence="2" type="ORF">ACHAWO_011964</name>
</gene>
<accession>A0ABD3PBW2</accession>
<organism evidence="2 3">
    <name type="scientific">Cyclotella atomus</name>
    <dbReference type="NCBI Taxonomy" id="382360"/>
    <lineage>
        <taxon>Eukaryota</taxon>
        <taxon>Sar</taxon>
        <taxon>Stramenopiles</taxon>
        <taxon>Ochrophyta</taxon>
        <taxon>Bacillariophyta</taxon>
        <taxon>Coscinodiscophyceae</taxon>
        <taxon>Thalassiosirophycidae</taxon>
        <taxon>Stephanodiscales</taxon>
        <taxon>Stephanodiscaceae</taxon>
        <taxon>Cyclotella</taxon>
    </lineage>
</organism>
<dbReference type="Proteomes" id="UP001530400">
    <property type="component" value="Unassembled WGS sequence"/>
</dbReference>
<evidence type="ECO:0000313" key="2">
    <source>
        <dbReference type="EMBL" id="KAL3785219.1"/>
    </source>
</evidence>
<proteinExistence type="predicted"/>
<feature type="region of interest" description="Disordered" evidence="1">
    <location>
        <begin position="1"/>
        <end position="20"/>
    </location>
</feature>
<comment type="caution">
    <text evidence="2">The sequence shown here is derived from an EMBL/GenBank/DDBJ whole genome shotgun (WGS) entry which is preliminary data.</text>
</comment>
<name>A0ABD3PBW2_9STRA</name>
<dbReference type="AlphaFoldDB" id="A0ABD3PBW2"/>
<keyword evidence="3" id="KW-1185">Reference proteome</keyword>
<sequence length="72" mass="7836">MSRKRYSRGLSKANESNSDISESPFLALDLGGMTYRSFIEVAVSFSLSSTRVPTRTSPFSVHFGISSVGRAT</sequence>
<reference evidence="2 3" key="1">
    <citation type="submission" date="2024-10" db="EMBL/GenBank/DDBJ databases">
        <title>Updated reference genomes for cyclostephanoid diatoms.</title>
        <authorList>
            <person name="Roberts W.R."/>
            <person name="Alverson A.J."/>
        </authorList>
    </citation>
    <scope>NUCLEOTIDE SEQUENCE [LARGE SCALE GENOMIC DNA]</scope>
    <source>
        <strain evidence="2 3">AJA010-31</strain>
    </source>
</reference>
<protein>
    <submittedName>
        <fullName evidence="2">Uncharacterized protein</fullName>
    </submittedName>
</protein>
<dbReference type="EMBL" id="JALLPJ020000700">
    <property type="protein sequence ID" value="KAL3785219.1"/>
    <property type="molecule type" value="Genomic_DNA"/>
</dbReference>